<proteinExistence type="predicted"/>
<dbReference type="RefSeq" id="WP_108621708.1">
    <property type="nucleotide sequence ID" value="NZ_CP028901.1"/>
</dbReference>
<dbReference type="OrthoDB" id="8686143at2"/>
<dbReference type="Gene3D" id="1.10.287.1490">
    <property type="match status" value="1"/>
</dbReference>
<accession>A0A2R4XKE8</accession>
<protein>
    <submittedName>
        <fullName evidence="2">Uncharacterized protein</fullName>
    </submittedName>
</protein>
<keyword evidence="3" id="KW-1185">Reference proteome</keyword>
<organism evidence="2 3">
    <name type="scientific">Orrella marina</name>
    <dbReference type="NCBI Taxonomy" id="2163011"/>
    <lineage>
        <taxon>Bacteria</taxon>
        <taxon>Pseudomonadati</taxon>
        <taxon>Pseudomonadota</taxon>
        <taxon>Betaproteobacteria</taxon>
        <taxon>Burkholderiales</taxon>
        <taxon>Alcaligenaceae</taxon>
        <taxon>Orrella</taxon>
    </lineage>
</organism>
<feature type="coiled-coil region" evidence="1">
    <location>
        <begin position="19"/>
        <end position="60"/>
    </location>
</feature>
<dbReference type="Proteomes" id="UP000244571">
    <property type="component" value="Chromosome"/>
</dbReference>
<dbReference type="EMBL" id="CP028901">
    <property type="protein sequence ID" value="AWB34292.1"/>
    <property type="molecule type" value="Genomic_DNA"/>
</dbReference>
<dbReference type="AlphaFoldDB" id="A0A2R4XKE8"/>
<evidence type="ECO:0000313" key="3">
    <source>
        <dbReference type="Proteomes" id="UP000244571"/>
    </source>
</evidence>
<sequence>MFEELDHLENRIRTVVERTQTLDQACEEFRRQVESLKAERDSLLAQVNENEVELVRLRANAGHAESTVQAEKRRAQEQVSQLQGTLDLFVAEKDAIKADLKSREQDVVRLKAVTREAQARIDGVLERLPGALVQGQE</sequence>
<keyword evidence="1" id="KW-0175">Coiled coil</keyword>
<evidence type="ECO:0000313" key="2">
    <source>
        <dbReference type="EMBL" id="AWB34292.1"/>
    </source>
</evidence>
<evidence type="ECO:0000256" key="1">
    <source>
        <dbReference type="SAM" id="Coils"/>
    </source>
</evidence>
<reference evidence="2 3" key="1">
    <citation type="submission" date="2018-04" db="EMBL/GenBank/DDBJ databases">
        <title>Bordetella sp. HZ20 isolated from seawater.</title>
        <authorList>
            <person name="Sun C."/>
        </authorList>
    </citation>
    <scope>NUCLEOTIDE SEQUENCE [LARGE SCALE GENOMIC DNA]</scope>
    <source>
        <strain evidence="2 3">HZ20</strain>
    </source>
</reference>
<dbReference type="KEGG" id="boz:DBV39_11925"/>
<gene>
    <name evidence="2" type="ORF">DBV39_11925</name>
</gene>
<name>A0A2R4XKE8_9BURK</name>